<proteinExistence type="predicted"/>
<evidence type="ECO:0000256" key="2">
    <source>
        <dbReference type="ARBA" id="ARBA00003444"/>
    </source>
</evidence>
<evidence type="ECO:0000256" key="9">
    <source>
        <dbReference type="ARBA" id="ARBA00048531"/>
    </source>
</evidence>
<keyword evidence="5" id="KW-0169">Cobalamin biosynthesis</keyword>
<reference evidence="11" key="2">
    <citation type="submission" date="2023-01" db="EMBL/GenBank/DDBJ databases">
        <authorList>
            <person name="Sun Q."/>
            <person name="Evtushenko L."/>
        </authorList>
    </citation>
    <scope>NUCLEOTIDE SEQUENCE</scope>
    <source>
        <strain evidence="11">VKM B-2935</strain>
    </source>
</reference>
<dbReference type="CDD" id="cd00609">
    <property type="entry name" value="AAT_like"/>
    <property type="match status" value="1"/>
</dbReference>
<keyword evidence="12" id="KW-1185">Reference proteome</keyword>
<evidence type="ECO:0000256" key="4">
    <source>
        <dbReference type="ARBA" id="ARBA00012285"/>
    </source>
</evidence>
<evidence type="ECO:0000256" key="3">
    <source>
        <dbReference type="ARBA" id="ARBA00004953"/>
    </source>
</evidence>
<comment type="cofactor">
    <cofactor evidence="1">
        <name>pyridoxal 5'-phosphate</name>
        <dbReference type="ChEBI" id="CHEBI:597326"/>
    </cofactor>
</comment>
<comment type="function">
    <text evidence="2">Decarboxylates L-threonine-O-3-phosphate to yield (R)-1-amino-2-propanol O-2-phosphate, the precursor for the linkage between the nucleotide loop and the corrin ring in cobalamin.</text>
</comment>
<dbReference type="GO" id="GO:0048472">
    <property type="term" value="F:threonine-phosphate decarboxylase activity"/>
    <property type="evidence" value="ECO:0007669"/>
    <property type="project" value="UniProtKB-EC"/>
</dbReference>
<dbReference type="EC" id="4.1.1.81" evidence="4"/>
<feature type="domain" description="Aminotransferase class I/classII large" evidence="10">
    <location>
        <begin position="64"/>
        <end position="293"/>
    </location>
</feature>
<dbReference type="InterPro" id="IPR005860">
    <property type="entry name" value="CobD"/>
</dbReference>
<dbReference type="Pfam" id="PF00155">
    <property type="entry name" value="Aminotran_1_2"/>
    <property type="match status" value="1"/>
</dbReference>
<dbReference type="PANTHER" id="PTHR42885">
    <property type="entry name" value="HISTIDINOL-PHOSPHATE AMINOTRANSFERASE-RELATED"/>
    <property type="match status" value="1"/>
</dbReference>
<comment type="caution">
    <text evidence="11">The sequence shown here is derived from an EMBL/GenBank/DDBJ whole genome shotgun (WGS) entry which is preliminary data.</text>
</comment>
<evidence type="ECO:0000256" key="6">
    <source>
        <dbReference type="ARBA" id="ARBA00022898"/>
    </source>
</evidence>
<reference evidence="11" key="1">
    <citation type="journal article" date="2014" name="Int. J. Syst. Evol. Microbiol.">
        <title>Complete genome sequence of Corynebacterium casei LMG S-19264T (=DSM 44701T), isolated from a smear-ripened cheese.</title>
        <authorList>
            <consortium name="US DOE Joint Genome Institute (JGI-PGF)"/>
            <person name="Walter F."/>
            <person name="Albersmeier A."/>
            <person name="Kalinowski J."/>
            <person name="Ruckert C."/>
        </authorList>
    </citation>
    <scope>NUCLEOTIDE SEQUENCE</scope>
    <source>
        <strain evidence="11">VKM B-2935</strain>
    </source>
</reference>
<dbReference type="Gene3D" id="3.90.1150.10">
    <property type="entry name" value="Aspartate Aminotransferase, domain 1"/>
    <property type="match status" value="1"/>
</dbReference>
<dbReference type="EMBL" id="BSFN01000007">
    <property type="protein sequence ID" value="GLK89839.1"/>
    <property type="molecule type" value="Genomic_DNA"/>
</dbReference>
<dbReference type="Proteomes" id="UP001143328">
    <property type="component" value="Unassembled WGS sequence"/>
</dbReference>
<dbReference type="NCBIfam" id="TIGR01140">
    <property type="entry name" value="L_thr_O3P_dcar"/>
    <property type="match status" value="1"/>
</dbReference>
<accession>A0A9W6K9B7</accession>
<dbReference type="InterPro" id="IPR015421">
    <property type="entry name" value="PyrdxlP-dep_Trfase_major"/>
</dbReference>
<dbReference type="InterPro" id="IPR015422">
    <property type="entry name" value="PyrdxlP-dep_Trfase_small"/>
</dbReference>
<evidence type="ECO:0000256" key="7">
    <source>
        <dbReference type="ARBA" id="ARBA00023239"/>
    </source>
</evidence>
<comment type="catalytic activity">
    <reaction evidence="9">
        <text>O-phospho-L-threonine + H(+) = (R)-1-aminopropan-2-yl phosphate + CO2</text>
        <dbReference type="Rhea" id="RHEA:11492"/>
        <dbReference type="ChEBI" id="CHEBI:15378"/>
        <dbReference type="ChEBI" id="CHEBI:16526"/>
        <dbReference type="ChEBI" id="CHEBI:58563"/>
        <dbReference type="ChEBI" id="CHEBI:58675"/>
        <dbReference type="EC" id="4.1.1.81"/>
    </reaction>
</comment>
<comment type="pathway">
    <text evidence="3">Cofactor biosynthesis; adenosylcobalamin biosynthesis.</text>
</comment>
<gene>
    <name evidence="11" type="primary">cobC</name>
    <name evidence="11" type="ORF">GCM10017655_29010</name>
</gene>
<name>A0A9W6K9B7_9PSED</name>
<dbReference type="RefSeq" id="WP_271196025.1">
    <property type="nucleotide sequence ID" value="NZ_BSFN01000007.1"/>
</dbReference>
<protein>
    <recommendedName>
        <fullName evidence="4">threonine-phosphate decarboxylase</fullName>
        <ecNumber evidence="4">4.1.1.81</ecNumber>
    </recommendedName>
    <alternativeName>
        <fullName evidence="8">L-threonine-O-3-phosphate decarboxylase</fullName>
    </alternativeName>
</protein>
<dbReference type="SUPFAM" id="SSF53383">
    <property type="entry name" value="PLP-dependent transferases"/>
    <property type="match status" value="1"/>
</dbReference>
<dbReference type="InterPro" id="IPR004838">
    <property type="entry name" value="NHTrfase_class1_PyrdxlP-BS"/>
</dbReference>
<evidence type="ECO:0000313" key="12">
    <source>
        <dbReference type="Proteomes" id="UP001143328"/>
    </source>
</evidence>
<evidence type="ECO:0000256" key="8">
    <source>
        <dbReference type="ARBA" id="ARBA00029996"/>
    </source>
</evidence>
<dbReference type="GO" id="GO:0030170">
    <property type="term" value="F:pyridoxal phosphate binding"/>
    <property type="evidence" value="ECO:0007669"/>
    <property type="project" value="InterPro"/>
</dbReference>
<keyword evidence="7" id="KW-0456">Lyase</keyword>
<keyword evidence="6" id="KW-0663">Pyridoxal phosphate</keyword>
<dbReference type="Gene3D" id="3.40.640.10">
    <property type="entry name" value="Type I PLP-dependent aspartate aminotransferase-like (Major domain)"/>
    <property type="match status" value="1"/>
</dbReference>
<evidence type="ECO:0000256" key="1">
    <source>
        <dbReference type="ARBA" id="ARBA00001933"/>
    </source>
</evidence>
<dbReference type="InterPro" id="IPR015424">
    <property type="entry name" value="PyrdxlP-dep_Trfase"/>
</dbReference>
<dbReference type="GO" id="GO:0009236">
    <property type="term" value="P:cobalamin biosynthetic process"/>
    <property type="evidence" value="ECO:0007669"/>
    <property type="project" value="UniProtKB-KW"/>
</dbReference>
<evidence type="ECO:0000256" key="5">
    <source>
        <dbReference type="ARBA" id="ARBA00022573"/>
    </source>
</evidence>
<sequence>MPKPIEGGLEHGGRLQEAAREYGIAVSKWLDLSTGIAPWPFAVPAIPVSAWARLPESGDGLHAAACAYYGVTQLLAVAGSQAAIQMLPRLRAHSRVGVLSPCYGEHAHAWRQAGHDVMEIADAEVQAHLANLDVLVVVNPNNPTGRLCSREQLLAWHSQLVARGGWLLVDEAFIDITPEHSLAAATPRDGLIVLRSFGKFFGLAGARLGCVLAVDSLLQALAERLGPWTINGPTRTVAAHCFADLTAQQQQRERALAASQRLAALMAAHGLQPTGGCGLFQWWQGEHAAALHDFFARQGILLRLFPAHSSVRVGLPANEAQWQRLAWVLQAWAMEFVQ</sequence>
<organism evidence="11 12">
    <name type="scientific">Pseudomonas turukhanskensis</name>
    <dbReference type="NCBI Taxonomy" id="1806536"/>
    <lineage>
        <taxon>Bacteria</taxon>
        <taxon>Pseudomonadati</taxon>
        <taxon>Pseudomonadota</taxon>
        <taxon>Gammaproteobacteria</taxon>
        <taxon>Pseudomonadales</taxon>
        <taxon>Pseudomonadaceae</taxon>
        <taxon>Pseudomonas</taxon>
    </lineage>
</organism>
<dbReference type="InterPro" id="IPR004839">
    <property type="entry name" value="Aminotransferase_I/II_large"/>
</dbReference>
<evidence type="ECO:0000259" key="10">
    <source>
        <dbReference type="Pfam" id="PF00155"/>
    </source>
</evidence>
<dbReference type="PROSITE" id="PS00105">
    <property type="entry name" value="AA_TRANSFER_CLASS_1"/>
    <property type="match status" value="1"/>
</dbReference>
<evidence type="ECO:0000313" key="11">
    <source>
        <dbReference type="EMBL" id="GLK89839.1"/>
    </source>
</evidence>
<dbReference type="PANTHER" id="PTHR42885:SF1">
    <property type="entry name" value="THREONINE-PHOSPHATE DECARBOXYLASE"/>
    <property type="match status" value="1"/>
</dbReference>
<dbReference type="AlphaFoldDB" id="A0A9W6K9B7"/>